<comment type="caution">
    <text evidence="2">The sequence shown here is derived from an EMBL/GenBank/DDBJ whole genome shotgun (WGS) entry which is preliminary data.</text>
</comment>
<dbReference type="PANTHER" id="PTHR46580">
    <property type="entry name" value="SENSOR KINASE-RELATED"/>
    <property type="match status" value="1"/>
</dbReference>
<organism evidence="2 3">
    <name type="scientific">Adineta steineri</name>
    <dbReference type="NCBI Taxonomy" id="433720"/>
    <lineage>
        <taxon>Eukaryota</taxon>
        <taxon>Metazoa</taxon>
        <taxon>Spiralia</taxon>
        <taxon>Gnathifera</taxon>
        <taxon>Rotifera</taxon>
        <taxon>Eurotatoria</taxon>
        <taxon>Bdelloidea</taxon>
        <taxon>Adinetida</taxon>
        <taxon>Adinetidae</taxon>
        <taxon>Adineta</taxon>
    </lineage>
</organism>
<protein>
    <recommendedName>
        <fullName evidence="4">VCBS repeat-containing protein</fullName>
    </recommendedName>
</protein>
<dbReference type="EMBL" id="CAJOBB010000815">
    <property type="protein sequence ID" value="CAF3757200.1"/>
    <property type="molecule type" value="Genomic_DNA"/>
</dbReference>
<reference evidence="2" key="1">
    <citation type="submission" date="2021-02" db="EMBL/GenBank/DDBJ databases">
        <authorList>
            <person name="Nowell W R."/>
        </authorList>
    </citation>
    <scope>NUCLEOTIDE SEQUENCE</scope>
</reference>
<gene>
    <name evidence="2" type="ORF">KXQ929_LOCUS14585</name>
</gene>
<dbReference type="AlphaFoldDB" id="A0A818Z0R5"/>
<proteinExistence type="predicted"/>
<evidence type="ECO:0008006" key="4">
    <source>
        <dbReference type="Google" id="ProtNLM"/>
    </source>
</evidence>
<name>A0A818Z0R5_9BILA</name>
<dbReference type="Pfam" id="PF13517">
    <property type="entry name" value="FG-GAP_3"/>
    <property type="match status" value="1"/>
</dbReference>
<evidence type="ECO:0000256" key="1">
    <source>
        <dbReference type="ARBA" id="ARBA00022729"/>
    </source>
</evidence>
<dbReference type="Proteomes" id="UP000663868">
    <property type="component" value="Unassembled WGS sequence"/>
</dbReference>
<dbReference type="InterPro" id="IPR013517">
    <property type="entry name" value="FG-GAP"/>
</dbReference>
<evidence type="ECO:0000313" key="3">
    <source>
        <dbReference type="Proteomes" id="UP000663868"/>
    </source>
</evidence>
<accession>A0A818Z0R5</accession>
<dbReference type="SUPFAM" id="SSF69318">
    <property type="entry name" value="Integrin alpha N-terminal domain"/>
    <property type="match status" value="1"/>
</dbReference>
<feature type="non-terminal residue" evidence="2">
    <location>
        <position position="166"/>
    </location>
</feature>
<sequence length="166" mass="17398">MLNSQRLKKCDDLILPNAITDLRAKILYLIACNLFCNQTTYPVGINPHGVAVADVNSDNKSDIVVATTGSSTVGILLNTGNGTFNAQTTYAVGSAPYTVSVVDVNRDNKLDIVVPNAGSNNVGVLLNAGNGTFNAQTTYSVGTSPYSVAVVDVNSDNKPDIVVANY</sequence>
<dbReference type="Gene3D" id="2.30.30.100">
    <property type="match status" value="2"/>
</dbReference>
<keyword evidence="1" id="KW-0732">Signal</keyword>
<evidence type="ECO:0000313" key="2">
    <source>
        <dbReference type="EMBL" id="CAF3757200.1"/>
    </source>
</evidence>
<dbReference type="InterPro" id="IPR028994">
    <property type="entry name" value="Integrin_alpha_N"/>
</dbReference>